<accession>A0ABR8KQH8</accession>
<dbReference type="InterPro" id="IPR036259">
    <property type="entry name" value="MFS_trans_sf"/>
</dbReference>
<feature type="transmembrane region" description="Helical" evidence="7">
    <location>
        <begin position="21"/>
        <end position="43"/>
    </location>
</feature>
<dbReference type="CDD" id="cd06173">
    <property type="entry name" value="MFS_MefA_like"/>
    <property type="match status" value="1"/>
</dbReference>
<evidence type="ECO:0000256" key="6">
    <source>
        <dbReference type="ARBA" id="ARBA00023136"/>
    </source>
</evidence>
<dbReference type="RefSeq" id="WP_190787646.1">
    <property type="nucleotide sequence ID" value="NZ_JACXLC010000001.1"/>
</dbReference>
<evidence type="ECO:0000256" key="3">
    <source>
        <dbReference type="ARBA" id="ARBA00022475"/>
    </source>
</evidence>
<dbReference type="PANTHER" id="PTHR43266:SF2">
    <property type="entry name" value="MAJOR FACILITATOR SUPERFAMILY (MFS) PROFILE DOMAIN-CONTAINING PROTEIN"/>
    <property type="match status" value="1"/>
</dbReference>
<feature type="transmembrane region" description="Helical" evidence="7">
    <location>
        <begin position="410"/>
        <end position="428"/>
    </location>
</feature>
<evidence type="ECO:0000313" key="9">
    <source>
        <dbReference type="Proteomes" id="UP000635384"/>
    </source>
</evidence>
<name>A0ABR8KQH8_9SPHN</name>
<feature type="transmembrane region" description="Helical" evidence="7">
    <location>
        <begin position="55"/>
        <end position="74"/>
    </location>
</feature>
<protein>
    <submittedName>
        <fullName evidence="8">MFS transporter</fullName>
    </submittedName>
</protein>
<dbReference type="InterPro" id="IPR011701">
    <property type="entry name" value="MFS"/>
</dbReference>
<keyword evidence="5 7" id="KW-1133">Transmembrane helix</keyword>
<organism evidence="8 9">
    <name type="scientific">Erythrobacter rubeus</name>
    <dbReference type="NCBI Taxonomy" id="2760803"/>
    <lineage>
        <taxon>Bacteria</taxon>
        <taxon>Pseudomonadati</taxon>
        <taxon>Pseudomonadota</taxon>
        <taxon>Alphaproteobacteria</taxon>
        <taxon>Sphingomonadales</taxon>
        <taxon>Erythrobacteraceae</taxon>
        <taxon>Erythrobacter/Porphyrobacter group</taxon>
        <taxon>Erythrobacter</taxon>
    </lineage>
</organism>
<dbReference type="PANTHER" id="PTHR43266">
    <property type="entry name" value="MACROLIDE-EFFLUX PROTEIN"/>
    <property type="match status" value="1"/>
</dbReference>
<keyword evidence="9" id="KW-1185">Reference proteome</keyword>
<feature type="transmembrane region" description="Helical" evidence="7">
    <location>
        <begin position="118"/>
        <end position="140"/>
    </location>
</feature>
<keyword evidence="3" id="KW-1003">Cell membrane</keyword>
<feature type="transmembrane region" description="Helical" evidence="7">
    <location>
        <begin position="291"/>
        <end position="314"/>
    </location>
</feature>
<evidence type="ECO:0000256" key="5">
    <source>
        <dbReference type="ARBA" id="ARBA00022989"/>
    </source>
</evidence>
<dbReference type="EMBL" id="JACXLC010000001">
    <property type="protein sequence ID" value="MBD2842159.1"/>
    <property type="molecule type" value="Genomic_DNA"/>
</dbReference>
<feature type="transmembrane region" description="Helical" evidence="7">
    <location>
        <begin position="434"/>
        <end position="452"/>
    </location>
</feature>
<dbReference type="SUPFAM" id="SSF103473">
    <property type="entry name" value="MFS general substrate transporter"/>
    <property type="match status" value="1"/>
</dbReference>
<keyword evidence="4 7" id="KW-0812">Transmembrane</keyword>
<reference evidence="8 9" key="1">
    <citation type="submission" date="2020-09" db="EMBL/GenBank/DDBJ databases">
        <authorList>
            <person name="Yoon J.-W."/>
        </authorList>
    </citation>
    <scope>NUCLEOTIDE SEQUENCE [LARGE SCALE GENOMIC DNA]</scope>
    <source>
        <strain evidence="8 9">KMU-140</strain>
    </source>
</reference>
<evidence type="ECO:0000313" key="8">
    <source>
        <dbReference type="EMBL" id="MBD2842159.1"/>
    </source>
</evidence>
<dbReference type="Pfam" id="PF07690">
    <property type="entry name" value="MFS_1"/>
    <property type="match status" value="1"/>
</dbReference>
<sequence length="462" mass="50000">MTTTTHLMRSKRFLPLMATQFFNAFNDNLYKTALVLFVVYSVYNSEKHEAFFSGLASLVFILPFVLLSALAGQLADTRDKARIIRIVKLCEIGWASLGAAGLFMAWQGIAVHTFAIPLLLFVVFLAAAQSTFLGPIKYAILPQHLEKDEVLPGTGLVEAGTYIAILTGTILAGFIYVELAMVLIVVTAVAGYFVSRWVPDAPPQSDYEMHYPLLEPYAEKVRNPVLRWLGYAPVAIADQAVMSWRLVRDTMHNREIFLAIIAISFFWTIGAVLFIQFPPLAKNQLLASKEVASLFLVIFSIGIAIGSVGVNALLKGEVSARFSPASVVVMGVFVIGFYVVAKMWSPNAAGELLSVGSFLMEPLAIPLLLMLLGISTAGGFFVVPLYAFLTTRCAHDAASRTIAANNIVNSLSMVVGSLIAIGMTSIGIPVAEQLLLAAAMSIISAWLGRLLFNAERAALALA</sequence>
<gene>
    <name evidence="8" type="ORF">IB285_07800</name>
</gene>
<feature type="transmembrane region" description="Helical" evidence="7">
    <location>
        <begin position="161"/>
        <end position="194"/>
    </location>
</feature>
<feature type="transmembrane region" description="Helical" evidence="7">
    <location>
        <begin position="86"/>
        <end position="106"/>
    </location>
</feature>
<evidence type="ECO:0000256" key="4">
    <source>
        <dbReference type="ARBA" id="ARBA00022692"/>
    </source>
</evidence>
<evidence type="ECO:0000256" key="1">
    <source>
        <dbReference type="ARBA" id="ARBA00004651"/>
    </source>
</evidence>
<dbReference type="Gene3D" id="1.20.1250.20">
    <property type="entry name" value="MFS general substrate transporter like domains"/>
    <property type="match status" value="1"/>
</dbReference>
<feature type="transmembrane region" description="Helical" evidence="7">
    <location>
        <begin position="256"/>
        <end position="279"/>
    </location>
</feature>
<proteinExistence type="predicted"/>
<dbReference type="Proteomes" id="UP000635384">
    <property type="component" value="Unassembled WGS sequence"/>
</dbReference>
<keyword evidence="2" id="KW-0813">Transport</keyword>
<evidence type="ECO:0000256" key="7">
    <source>
        <dbReference type="SAM" id="Phobius"/>
    </source>
</evidence>
<keyword evidence="6 7" id="KW-0472">Membrane</keyword>
<feature type="transmembrane region" description="Helical" evidence="7">
    <location>
        <begin position="326"/>
        <end position="344"/>
    </location>
</feature>
<comment type="subcellular location">
    <subcellularLocation>
        <location evidence="1">Cell membrane</location>
        <topology evidence="1">Multi-pass membrane protein</topology>
    </subcellularLocation>
</comment>
<comment type="caution">
    <text evidence="8">The sequence shown here is derived from an EMBL/GenBank/DDBJ whole genome shotgun (WGS) entry which is preliminary data.</text>
</comment>
<evidence type="ECO:0000256" key="2">
    <source>
        <dbReference type="ARBA" id="ARBA00022448"/>
    </source>
</evidence>
<feature type="transmembrane region" description="Helical" evidence="7">
    <location>
        <begin position="364"/>
        <end position="389"/>
    </location>
</feature>